<dbReference type="SMART" id="SM00271">
    <property type="entry name" value="DnaJ"/>
    <property type="match status" value="1"/>
</dbReference>
<organism evidence="2 3">
    <name type="scientific">Dermatophagoides pteronyssinus</name>
    <name type="common">European house dust mite</name>
    <dbReference type="NCBI Taxonomy" id="6956"/>
    <lineage>
        <taxon>Eukaryota</taxon>
        <taxon>Metazoa</taxon>
        <taxon>Ecdysozoa</taxon>
        <taxon>Arthropoda</taxon>
        <taxon>Chelicerata</taxon>
        <taxon>Arachnida</taxon>
        <taxon>Acari</taxon>
        <taxon>Acariformes</taxon>
        <taxon>Sarcoptiformes</taxon>
        <taxon>Astigmata</taxon>
        <taxon>Psoroptidia</taxon>
        <taxon>Analgoidea</taxon>
        <taxon>Pyroglyphidae</taxon>
        <taxon>Dermatophagoidinae</taxon>
        <taxon>Dermatophagoides</taxon>
    </lineage>
</organism>
<dbReference type="GO" id="GO:0005737">
    <property type="term" value="C:cytoplasm"/>
    <property type="evidence" value="ECO:0007669"/>
    <property type="project" value="TreeGrafter"/>
</dbReference>
<feature type="domain" description="J" evidence="1">
    <location>
        <begin position="5"/>
        <end position="67"/>
    </location>
</feature>
<accession>A0A6P6XLJ8</accession>
<dbReference type="Gene3D" id="1.10.287.110">
    <property type="entry name" value="DnaJ domain"/>
    <property type="match status" value="1"/>
</dbReference>
<dbReference type="InterPro" id="IPR036869">
    <property type="entry name" value="J_dom_sf"/>
</dbReference>
<protein>
    <submittedName>
        <fullName evidence="3">Chaperone protein dnaJ 6-like</fullName>
    </submittedName>
</protein>
<proteinExistence type="predicted"/>
<dbReference type="PROSITE" id="PS00636">
    <property type="entry name" value="DNAJ_1"/>
    <property type="match status" value="1"/>
</dbReference>
<dbReference type="OrthoDB" id="10250354at2759"/>
<dbReference type="RefSeq" id="XP_027193623.1">
    <property type="nucleotide sequence ID" value="XM_027337822.1"/>
</dbReference>
<sequence>MVQKSYYSILNLDKNCSQADIVRAYRVLAIKYHPDKNSDGKELFQELKEAYEVLADEEKRYLYDNGLDYDNTESKVKITPEDIENFCRVYKGSVEEEHDIIAYYKKQDGNILKIFDHIPLLEFCEEHFERLIKMIEKLFHEKLLQNTREYENDD</sequence>
<dbReference type="Pfam" id="PF00226">
    <property type="entry name" value="DnaJ"/>
    <property type="match status" value="1"/>
</dbReference>
<name>A0A6P6XLJ8_DERPT</name>
<dbReference type="GO" id="GO:0005634">
    <property type="term" value="C:nucleus"/>
    <property type="evidence" value="ECO:0007669"/>
    <property type="project" value="TreeGrafter"/>
</dbReference>
<reference evidence="3" key="1">
    <citation type="submission" date="2025-08" db="UniProtKB">
        <authorList>
            <consortium name="RefSeq"/>
        </authorList>
    </citation>
    <scope>IDENTIFICATION</scope>
    <source>
        <strain evidence="3">Airmid</strain>
    </source>
</reference>
<dbReference type="InterPro" id="IPR056453">
    <property type="entry name" value="HTH_DNAJC9"/>
</dbReference>
<keyword evidence="2" id="KW-1185">Reference proteome</keyword>
<evidence type="ECO:0000313" key="3">
    <source>
        <dbReference type="RefSeq" id="XP_027193623.1"/>
    </source>
</evidence>
<dbReference type="PANTHER" id="PTHR44144:SF1">
    <property type="entry name" value="DNAJ HOMOLOG SUBFAMILY C MEMBER 9"/>
    <property type="match status" value="1"/>
</dbReference>
<dbReference type="InterPro" id="IPR001623">
    <property type="entry name" value="DnaJ_domain"/>
</dbReference>
<dbReference type="PROSITE" id="PS50076">
    <property type="entry name" value="DNAJ_2"/>
    <property type="match status" value="1"/>
</dbReference>
<evidence type="ECO:0000313" key="2">
    <source>
        <dbReference type="Proteomes" id="UP000515146"/>
    </source>
</evidence>
<dbReference type="SUPFAM" id="SSF46565">
    <property type="entry name" value="Chaperone J-domain"/>
    <property type="match status" value="1"/>
</dbReference>
<evidence type="ECO:0000259" key="1">
    <source>
        <dbReference type="PROSITE" id="PS50076"/>
    </source>
</evidence>
<dbReference type="Proteomes" id="UP000515146">
    <property type="component" value="Unplaced"/>
</dbReference>
<dbReference type="InterPro" id="IPR018253">
    <property type="entry name" value="DnaJ_domain_CS"/>
</dbReference>
<dbReference type="PRINTS" id="PR00625">
    <property type="entry name" value="JDOMAIN"/>
</dbReference>
<dbReference type="Pfam" id="PF23302">
    <property type="entry name" value="HTH_DNAJC9"/>
    <property type="match status" value="1"/>
</dbReference>
<dbReference type="GO" id="GO:0031072">
    <property type="term" value="F:heat shock protein binding"/>
    <property type="evidence" value="ECO:0007669"/>
    <property type="project" value="TreeGrafter"/>
</dbReference>
<dbReference type="CDD" id="cd06257">
    <property type="entry name" value="DnaJ"/>
    <property type="match status" value="1"/>
</dbReference>
<dbReference type="KEGG" id="dpte:113788359"/>
<dbReference type="AlphaFoldDB" id="A0A6P6XLJ8"/>
<dbReference type="InParanoid" id="A0A6P6XLJ8"/>
<dbReference type="InterPro" id="IPR052594">
    <property type="entry name" value="J_domain-containing_protein"/>
</dbReference>
<gene>
    <name evidence="3" type="primary">LOC113788359</name>
</gene>
<dbReference type="PANTHER" id="PTHR44144">
    <property type="entry name" value="DNAJ HOMOLOG SUBFAMILY C MEMBER 9"/>
    <property type="match status" value="1"/>
</dbReference>